<dbReference type="SUPFAM" id="SSF56801">
    <property type="entry name" value="Acetyl-CoA synthetase-like"/>
    <property type="match status" value="1"/>
</dbReference>
<feature type="domain" description="AMP-dependent synthetase/ligase" evidence="1">
    <location>
        <begin position="28"/>
        <end position="419"/>
    </location>
</feature>
<gene>
    <name evidence="3" type="ORF">BDV25DRAFT_169301</name>
</gene>
<dbReference type="AlphaFoldDB" id="A0A5N6U954"/>
<dbReference type="Gene3D" id="3.40.50.12780">
    <property type="entry name" value="N-terminal domain of ligase-like"/>
    <property type="match status" value="1"/>
</dbReference>
<evidence type="ECO:0000313" key="4">
    <source>
        <dbReference type="Proteomes" id="UP000325780"/>
    </source>
</evidence>
<evidence type="ECO:0008006" key="5">
    <source>
        <dbReference type="Google" id="ProtNLM"/>
    </source>
</evidence>
<organism evidence="3 4">
    <name type="scientific">Aspergillus avenaceus</name>
    <dbReference type="NCBI Taxonomy" id="36643"/>
    <lineage>
        <taxon>Eukaryota</taxon>
        <taxon>Fungi</taxon>
        <taxon>Dikarya</taxon>
        <taxon>Ascomycota</taxon>
        <taxon>Pezizomycotina</taxon>
        <taxon>Eurotiomycetes</taxon>
        <taxon>Eurotiomycetidae</taxon>
        <taxon>Eurotiales</taxon>
        <taxon>Aspergillaceae</taxon>
        <taxon>Aspergillus</taxon>
        <taxon>Aspergillus subgen. Circumdati</taxon>
    </lineage>
</organism>
<feature type="domain" description="AMP-binding enzyme C-terminal" evidence="2">
    <location>
        <begin position="474"/>
        <end position="557"/>
    </location>
</feature>
<dbReference type="EMBL" id="ML742024">
    <property type="protein sequence ID" value="KAE8155138.1"/>
    <property type="molecule type" value="Genomic_DNA"/>
</dbReference>
<reference evidence="3 4" key="1">
    <citation type="submission" date="2019-04" db="EMBL/GenBank/DDBJ databases">
        <title>Friends and foes A comparative genomics study of 23 Aspergillus species from section Flavi.</title>
        <authorList>
            <consortium name="DOE Joint Genome Institute"/>
            <person name="Kjaerbolling I."/>
            <person name="Vesth T."/>
            <person name="Frisvad J.C."/>
            <person name="Nybo J.L."/>
            <person name="Theobald S."/>
            <person name="Kildgaard S."/>
            <person name="Isbrandt T."/>
            <person name="Kuo A."/>
            <person name="Sato A."/>
            <person name="Lyhne E.K."/>
            <person name="Kogle M.E."/>
            <person name="Wiebenga A."/>
            <person name="Kun R.S."/>
            <person name="Lubbers R.J."/>
            <person name="Makela M.R."/>
            <person name="Barry K."/>
            <person name="Chovatia M."/>
            <person name="Clum A."/>
            <person name="Daum C."/>
            <person name="Haridas S."/>
            <person name="He G."/>
            <person name="LaButti K."/>
            <person name="Lipzen A."/>
            <person name="Mondo S."/>
            <person name="Riley R."/>
            <person name="Salamov A."/>
            <person name="Simmons B.A."/>
            <person name="Magnuson J.K."/>
            <person name="Henrissat B."/>
            <person name="Mortensen U.H."/>
            <person name="Larsen T.O."/>
            <person name="Devries R.P."/>
            <person name="Grigoriev I.V."/>
            <person name="Machida M."/>
            <person name="Baker S.E."/>
            <person name="Andersen M.R."/>
        </authorList>
    </citation>
    <scope>NUCLEOTIDE SEQUENCE [LARGE SCALE GENOMIC DNA]</scope>
    <source>
        <strain evidence="3 4">IBT 18842</strain>
    </source>
</reference>
<dbReference type="Proteomes" id="UP000325780">
    <property type="component" value="Unassembled WGS sequence"/>
</dbReference>
<protein>
    <recommendedName>
        <fullName evidence="5">Acetyl-CoA synthetase-like protein</fullName>
    </recommendedName>
</protein>
<dbReference type="Pfam" id="PF00501">
    <property type="entry name" value="AMP-binding"/>
    <property type="match status" value="1"/>
</dbReference>
<name>A0A5N6U954_ASPAV</name>
<dbReference type="PANTHER" id="PTHR43201:SF6">
    <property type="entry name" value="ACYL COA SYNTHETASE (EUROFUNG)"/>
    <property type="match status" value="1"/>
</dbReference>
<dbReference type="Gene3D" id="3.30.300.30">
    <property type="match status" value="1"/>
</dbReference>
<dbReference type="InterPro" id="IPR020845">
    <property type="entry name" value="AMP-binding_CS"/>
</dbReference>
<dbReference type="Pfam" id="PF13193">
    <property type="entry name" value="AMP-binding_C"/>
    <property type="match status" value="1"/>
</dbReference>
<dbReference type="InterPro" id="IPR000873">
    <property type="entry name" value="AMP-dep_synth/lig_dom"/>
</dbReference>
<sequence length="577" mass="62753">MSGQKRLSLVKGPLEPALPSWTMGQLLSRQATRYPSHLAAVSYNARSRVSYTYEQLNEKTATIAHALIARGVKRGDRIGFFIFNGEGFLEIYLAVVRIGAVAVLFHNLFAPTECVRAASSTGCSILFTSTRIGERDTSSCLVALHSMSESDGSSLKDIVLLRQTDDDHSLSLGDRFHTYDDYIHGSTDQVSLSAFQEIESNVSVEDVCIFHFTSGTTGNPKIAMLTHRNIIGNGFLTGNHVGLTDQDVLCTALGLYNSGGIMISLMSCLTHASTFVIPSPAFNAGDLIHSLTQEACTAYMGTPTTWIRMLERYHEEQGQPGWINLHKGIIGGSTVTPGLVARLKREFGVPHLAVAYGMTETAPLSFISPMDDQERLDLSLWQILPHTSAKIVDATGQLVPRGDPGELCIAGYLLQKGYYGDPEKTRDAMRQDDAGTTWMLTGDEAVIDEQGLCRVTGRIKEMVKVGGETIHPGEIESRLSEHPAVLHACVAPLHDARMGEVVSAFLESIPDLLDRPSVAELQNWVRQTLAAHKVPSWIFWVGDEGSLAELPLTASGKVKKHELTALGSKLVAGNLPN</sequence>
<dbReference type="GO" id="GO:0031956">
    <property type="term" value="F:medium-chain fatty acid-CoA ligase activity"/>
    <property type="evidence" value="ECO:0007669"/>
    <property type="project" value="TreeGrafter"/>
</dbReference>
<dbReference type="OrthoDB" id="10253115at2759"/>
<dbReference type="InterPro" id="IPR045851">
    <property type="entry name" value="AMP-bd_C_sf"/>
</dbReference>
<dbReference type="InterPro" id="IPR042099">
    <property type="entry name" value="ANL_N_sf"/>
</dbReference>
<dbReference type="InterPro" id="IPR025110">
    <property type="entry name" value="AMP-bd_C"/>
</dbReference>
<dbReference type="PROSITE" id="PS00455">
    <property type="entry name" value="AMP_BINDING"/>
    <property type="match status" value="1"/>
</dbReference>
<evidence type="ECO:0000259" key="1">
    <source>
        <dbReference type="Pfam" id="PF00501"/>
    </source>
</evidence>
<evidence type="ECO:0000313" key="3">
    <source>
        <dbReference type="EMBL" id="KAE8155138.1"/>
    </source>
</evidence>
<keyword evidence="4" id="KW-1185">Reference proteome</keyword>
<evidence type="ECO:0000259" key="2">
    <source>
        <dbReference type="Pfam" id="PF13193"/>
    </source>
</evidence>
<dbReference type="GO" id="GO:0006631">
    <property type="term" value="P:fatty acid metabolic process"/>
    <property type="evidence" value="ECO:0007669"/>
    <property type="project" value="TreeGrafter"/>
</dbReference>
<dbReference type="PANTHER" id="PTHR43201">
    <property type="entry name" value="ACYL-COA SYNTHETASE"/>
    <property type="match status" value="1"/>
</dbReference>
<accession>A0A5N6U954</accession>
<proteinExistence type="predicted"/>